<dbReference type="RefSeq" id="WP_369247403.1">
    <property type="nucleotide sequence ID" value="NZ_CP163443.1"/>
</dbReference>
<dbReference type="PANTHER" id="PTHR30461">
    <property type="entry name" value="DNA-INVERTASE FROM LAMBDOID PROPHAGE"/>
    <property type="match status" value="1"/>
</dbReference>
<dbReference type="PROSITE" id="PS51736">
    <property type="entry name" value="RECOMBINASES_3"/>
    <property type="match status" value="1"/>
</dbReference>
<evidence type="ECO:0000313" key="6">
    <source>
        <dbReference type="EMBL" id="XDQ54175.1"/>
    </source>
</evidence>
<dbReference type="SMART" id="SM00857">
    <property type="entry name" value="Resolvase"/>
    <property type="match status" value="1"/>
</dbReference>
<dbReference type="GO" id="GO:0015074">
    <property type="term" value="P:DNA integration"/>
    <property type="evidence" value="ECO:0007669"/>
    <property type="project" value="UniProtKB-KW"/>
</dbReference>
<dbReference type="EMBL" id="CP163443">
    <property type="protein sequence ID" value="XDQ54175.1"/>
    <property type="molecule type" value="Genomic_DNA"/>
</dbReference>
<protein>
    <submittedName>
        <fullName evidence="6">Recombinase family protein</fullName>
    </submittedName>
</protein>
<dbReference type="Pfam" id="PF00239">
    <property type="entry name" value="Resolvase"/>
    <property type="match status" value="1"/>
</dbReference>
<gene>
    <name evidence="6" type="ORF">AB5J53_22135</name>
</gene>
<keyword evidence="4" id="KW-0233">DNA recombination</keyword>
<keyword evidence="2" id="KW-0229">DNA integration</keyword>
<dbReference type="InterPro" id="IPR009057">
    <property type="entry name" value="Homeodomain-like_sf"/>
</dbReference>
<dbReference type="CDD" id="cd03768">
    <property type="entry name" value="SR_ResInv"/>
    <property type="match status" value="1"/>
</dbReference>
<sequence length="200" mass="21294">MIRLVSKIITPAGHLIGYARISTEDQEAQLQRDTLTEAGCARIFEETASGKNADRPELAAVLDYLREGDTLCVWKLDRLGRSLIDLVSIVDGLRAKGVGFKVLTGALSSVDTTSADGRLFFQIIAAMAEFERALIKDRTVAGLAAAKAQGKVGGRPKAMDPKMIQRAEDLRAEGQSYGAIAKALGIGQATVYRALTGTAG</sequence>
<dbReference type="InterPro" id="IPR006119">
    <property type="entry name" value="Resolv_N"/>
</dbReference>
<dbReference type="Gene3D" id="1.10.10.60">
    <property type="entry name" value="Homeodomain-like"/>
    <property type="match status" value="1"/>
</dbReference>
<dbReference type="InterPro" id="IPR036162">
    <property type="entry name" value="Resolvase-like_N_sf"/>
</dbReference>
<dbReference type="AlphaFoldDB" id="A0AB39RH77"/>
<dbReference type="GO" id="GO:0003677">
    <property type="term" value="F:DNA binding"/>
    <property type="evidence" value="ECO:0007669"/>
    <property type="project" value="UniProtKB-KW"/>
</dbReference>
<evidence type="ECO:0000256" key="3">
    <source>
        <dbReference type="ARBA" id="ARBA00023125"/>
    </source>
</evidence>
<name>A0AB39RH77_9ACTN</name>
<dbReference type="Gene3D" id="3.40.50.1390">
    <property type="entry name" value="Resolvase, N-terminal catalytic domain"/>
    <property type="match status" value="1"/>
</dbReference>
<dbReference type="PANTHER" id="PTHR30461:SF2">
    <property type="entry name" value="SERINE RECOMBINASE PINE-RELATED"/>
    <property type="match status" value="1"/>
</dbReference>
<reference evidence="6" key="1">
    <citation type="submission" date="2024-07" db="EMBL/GenBank/DDBJ databases">
        <authorList>
            <person name="Yu S.T."/>
        </authorList>
    </citation>
    <scope>NUCLEOTIDE SEQUENCE</scope>
    <source>
        <strain evidence="6">R41</strain>
    </source>
</reference>
<dbReference type="InterPro" id="IPR050639">
    <property type="entry name" value="SSR_resolvase"/>
</dbReference>
<dbReference type="SUPFAM" id="SSF53041">
    <property type="entry name" value="Resolvase-like"/>
    <property type="match status" value="1"/>
</dbReference>
<evidence type="ECO:0000256" key="4">
    <source>
        <dbReference type="ARBA" id="ARBA00023172"/>
    </source>
</evidence>
<dbReference type="CDD" id="cd00569">
    <property type="entry name" value="HTH_Hin_like"/>
    <property type="match status" value="1"/>
</dbReference>
<comment type="similarity">
    <text evidence="1">Belongs to the site-specific recombinase resolvase family.</text>
</comment>
<evidence type="ECO:0000259" key="5">
    <source>
        <dbReference type="PROSITE" id="PS51736"/>
    </source>
</evidence>
<evidence type="ECO:0000256" key="2">
    <source>
        <dbReference type="ARBA" id="ARBA00022908"/>
    </source>
</evidence>
<dbReference type="Pfam" id="PF02796">
    <property type="entry name" value="HTH_7"/>
    <property type="match status" value="1"/>
</dbReference>
<proteinExistence type="inferred from homology"/>
<evidence type="ECO:0000256" key="1">
    <source>
        <dbReference type="ARBA" id="ARBA00009913"/>
    </source>
</evidence>
<dbReference type="FunFam" id="3.40.50.1390:FF:000001">
    <property type="entry name" value="DNA recombinase"/>
    <property type="match status" value="1"/>
</dbReference>
<dbReference type="SUPFAM" id="SSF46689">
    <property type="entry name" value="Homeodomain-like"/>
    <property type="match status" value="1"/>
</dbReference>
<feature type="domain" description="Resolvase/invertase-type recombinase catalytic" evidence="5">
    <location>
        <begin position="14"/>
        <end position="150"/>
    </location>
</feature>
<accession>A0AB39RH77</accession>
<keyword evidence="3" id="KW-0238">DNA-binding</keyword>
<dbReference type="GO" id="GO:0000150">
    <property type="term" value="F:DNA strand exchange activity"/>
    <property type="evidence" value="ECO:0007669"/>
    <property type="project" value="InterPro"/>
</dbReference>
<organism evidence="6">
    <name type="scientific">Streptomyces sp. R41</name>
    <dbReference type="NCBI Taxonomy" id="3238632"/>
    <lineage>
        <taxon>Bacteria</taxon>
        <taxon>Bacillati</taxon>
        <taxon>Actinomycetota</taxon>
        <taxon>Actinomycetes</taxon>
        <taxon>Kitasatosporales</taxon>
        <taxon>Streptomycetaceae</taxon>
        <taxon>Streptomyces</taxon>
    </lineage>
</organism>
<dbReference type="InterPro" id="IPR006120">
    <property type="entry name" value="Resolvase_HTH_dom"/>
</dbReference>